<dbReference type="InterPro" id="IPR017880">
    <property type="entry name" value="KilA_N"/>
</dbReference>
<gene>
    <name evidence="2" type="ORF">V5J35_001732</name>
</gene>
<dbReference type="Pfam" id="PF04383">
    <property type="entry name" value="KilA-N"/>
    <property type="match status" value="1"/>
</dbReference>
<feature type="domain" description="KilA-N" evidence="1">
    <location>
        <begin position="2"/>
        <end position="105"/>
    </location>
</feature>
<dbReference type="Proteomes" id="UP001549366">
    <property type="component" value="Unassembled WGS sequence"/>
</dbReference>
<evidence type="ECO:0000313" key="3">
    <source>
        <dbReference type="Proteomes" id="UP001549366"/>
    </source>
</evidence>
<dbReference type="SMART" id="SM01252">
    <property type="entry name" value="KilA-N"/>
    <property type="match status" value="1"/>
</dbReference>
<reference evidence="2 3" key="1">
    <citation type="submission" date="2024-06" db="EMBL/GenBank/DDBJ databases">
        <title>Genomic Encyclopedia of Type Strains, Phase V (KMG-V): Genome sequencing to study the core and pangenomes of soil and plant-associated prokaryotes.</title>
        <authorList>
            <person name="Whitman W."/>
        </authorList>
    </citation>
    <scope>NUCLEOTIDE SEQUENCE [LARGE SCALE GENOMIC DNA]</scope>
    <source>
        <strain evidence="2 3">NE40</strain>
    </source>
</reference>
<dbReference type="PROSITE" id="PS51301">
    <property type="entry name" value="KILA_N"/>
    <property type="match status" value="1"/>
</dbReference>
<dbReference type="InterPro" id="IPR005039">
    <property type="entry name" value="Ant_C"/>
</dbReference>
<dbReference type="Pfam" id="PF03374">
    <property type="entry name" value="ANT"/>
    <property type="match status" value="1"/>
</dbReference>
<name>A0ABV2SFK7_9GAMM</name>
<dbReference type="RefSeq" id="WP_354010876.1">
    <property type="nucleotide sequence ID" value="NZ_JBEWTA010000001.1"/>
</dbReference>
<organism evidence="2 3">
    <name type="scientific">Endozoicomonas lisbonensis</name>
    <dbReference type="NCBI Taxonomy" id="3120522"/>
    <lineage>
        <taxon>Bacteria</taxon>
        <taxon>Pseudomonadati</taxon>
        <taxon>Pseudomonadota</taxon>
        <taxon>Gammaproteobacteria</taxon>
        <taxon>Oceanospirillales</taxon>
        <taxon>Endozoicomonadaceae</taxon>
        <taxon>Endozoicomonas</taxon>
    </lineage>
</organism>
<comment type="caution">
    <text evidence="2">The sequence shown here is derived from an EMBL/GenBank/DDBJ whole genome shotgun (WGS) entry which is preliminary data.</text>
</comment>
<dbReference type="InterPro" id="IPR018004">
    <property type="entry name" value="KilA/APSES_HTH"/>
</dbReference>
<accession>A0ABV2SFK7</accession>
<evidence type="ECO:0000259" key="1">
    <source>
        <dbReference type="PROSITE" id="PS51301"/>
    </source>
</evidence>
<proteinExistence type="predicted"/>
<protein>
    <submittedName>
        <fullName evidence="2">Anti-repressor protein</fullName>
    </submittedName>
</protein>
<evidence type="ECO:0000313" key="2">
    <source>
        <dbReference type="EMBL" id="MET4756540.1"/>
    </source>
</evidence>
<keyword evidence="3" id="KW-1185">Reference proteome</keyword>
<sequence>MDVSYMPVIAGITITTDDKGRFSLNALHKASGEGSGKQPSNWLRLYSTQALVEELVNSSDMMSLPVVRKEGSNGGTFAHELLAISYAGWISPSFQLQVNQTFLDYKTGKLQPIPADDNDLLARAVLVARQQLDDKNRTIQEQQNQIEQDRPKVEFHDSVTASDQEVSVQEAAKLLGTGSQRLFHFLREYGYLMMGSRQPTDRNLPYQRYIDQGFFTVRLKSFNHPDEGRTEYSKTMVTGKGLVRLGQHLREIEIRQQLELKQERSQGVTYEPA</sequence>
<dbReference type="EMBL" id="JBEWTB010000002">
    <property type="protein sequence ID" value="MET4756540.1"/>
    <property type="molecule type" value="Genomic_DNA"/>
</dbReference>